<dbReference type="EMBL" id="JACPUR010000038">
    <property type="protein sequence ID" value="MBI3129195.1"/>
    <property type="molecule type" value="Genomic_DNA"/>
</dbReference>
<sequence length="269" mass="30197">MLTNCHTLILRRLLGHGETPPEEELDLYVYNVSPDSLPLSQEFRARETHVFAPPAGALTRYPKLVWVKCHIVVDNFCHYGTREKAASGLDPHEKKGYTYRRGAGLIPLVRDFAREMGQDLDLRSAHYLAHVLVEIAVDYCIYRDDRSVPLIMSGMRTGMTDEQRREFVEGIALLYGCEPAKVERSQGAPARFYGSMYGIDSLYLDGRTKIILRKLRLPYSEENTARARELILAAAERAGDYEEFVEGAVAALADRGAWAGEGSLAAEDQ</sequence>
<dbReference type="Proteomes" id="UP000782312">
    <property type="component" value="Unassembled WGS sequence"/>
</dbReference>
<protein>
    <submittedName>
        <fullName evidence="1">Uncharacterized protein</fullName>
    </submittedName>
</protein>
<name>A0A932I0M4_UNCTE</name>
<evidence type="ECO:0000313" key="2">
    <source>
        <dbReference type="Proteomes" id="UP000782312"/>
    </source>
</evidence>
<gene>
    <name evidence="1" type="ORF">HYZ11_16430</name>
</gene>
<reference evidence="1" key="1">
    <citation type="submission" date="2020-07" db="EMBL/GenBank/DDBJ databases">
        <title>Huge and variable diversity of episymbiotic CPR bacteria and DPANN archaea in groundwater ecosystems.</title>
        <authorList>
            <person name="He C.Y."/>
            <person name="Keren R."/>
            <person name="Whittaker M."/>
            <person name="Farag I.F."/>
            <person name="Doudna J."/>
            <person name="Cate J.H.D."/>
            <person name="Banfield J.F."/>
        </authorList>
    </citation>
    <scope>NUCLEOTIDE SEQUENCE</scope>
    <source>
        <strain evidence="1">NC_groundwater_763_Ag_S-0.2um_68_21</strain>
    </source>
</reference>
<proteinExistence type="predicted"/>
<comment type="caution">
    <text evidence="1">The sequence shown here is derived from an EMBL/GenBank/DDBJ whole genome shotgun (WGS) entry which is preliminary data.</text>
</comment>
<accession>A0A932I0M4</accession>
<evidence type="ECO:0000313" key="1">
    <source>
        <dbReference type="EMBL" id="MBI3129195.1"/>
    </source>
</evidence>
<dbReference type="AlphaFoldDB" id="A0A932I0M4"/>
<organism evidence="1 2">
    <name type="scientific">Tectimicrobiota bacterium</name>
    <dbReference type="NCBI Taxonomy" id="2528274"/>
    <lineage>
        <taxon>Bacteria</taxon>
        <taxon>Pseudomonadati</taxon>
        <taxon>Nitrospinota/Tectimicrobiota group</taxon>
        <taxon>Candidatus Tectimicrobiota</taxon>
    </lineage>
</organism>